<dbReference type="AlphaFoldDB" id="A0A1G1XW13"/>
<reference evidence="1 2" key="1">
    <citation type="journal article" date="2016" name="Nat. Commun.">
        <title>Thousands of microbial genomes shed light on interconnected biogeochemical processes in an aquifer system.</title>
        <authorList>
            <person name="Anantharaman K."/>
            <person name="Brown C.T."/>
            <person name="Hug L.A."/>
            <person name="Sharon I."/>
            <person name="Castelle C.J."/>
            <person name="Probst A.J."/>
            <person name="Thomas B.C."/>
            <person name="Singh A."/>
            <person name="Wilkins M.J."/>
            <person name="Karaoz U."/>
            <person name="Brodie E.L."/>
            <person name="Williams K.H."/>
            <person name="Hubbard S.S."/>
            <person name="Banfield J.F."/>
        </authorList>
    </citation>
    <scope>NUCLEOTIDE SEQUENCE [LARGE SCALE GENOMIC DNA]</scope>
</reference>
<sequence length="164" mass="19044">MALEDLFTQAVDEWKTHCKENAHHSFPYHYVAYDPYHTLVGMGPEILPMIRKELAQEVDTLKEYLQNKERGEQEQDYDFLNSLHLPDGLPYKNWIYVVKAIVPEFSLVSISSESLSYVSQFGPHFWDVSTTPLLLDMAPDDPLLTATLQWLDENMDKYTNNTKS</sequence>
<accession>A0A1G1XW13</accession>
<dbReference type="EMBL" id="MHIB01000036">
    <property type="protein sequence ID" value="OGY43487.1"/>
    <property type="molecule type" value="Genomic_DNA"/>
</dbReference>
<gene>
    <name evidence="1" type="ORF">A2729_00125</name>
</gene>
<proteinExistence type="predicted"/>
<name>A0A1G1XW13_9BACT</name>
<protein>
    <submittedName>
        <fullName evidence="1">Uncharacterized protein</fullName>
    </submittedName>
</protein>
<dbReference type="Proteomes" id="UP000178930">
    <property type="component" value="Unassembled WGS sequence"/>
</dbReference>
<evidence type="ECO:0000313" key="2">
    <source>
        <dbReference type="Proteomes" id="UP000178930"/>
    </source>
</evidence>
<evidence type="ECO:0000313" key="1">
    <source>
        <dbReference type="EMBL" id="OGY43487.1"/>
    </source>
</evidence>
<organism evidence="1 2">
    <name type="scientific">Candidatus Buchananbacteria bacterium RIFCSPHIGHO2_01_FULL_39_14</name>
    <dbReference type="NCBI Taxonomy" id="1797532"/>
    <lineage>
        <taxon>Bacteria</taxon>
        <taxon>Candidatus Buchananiibacteriota</taxon>
    </lineage>
</organism>
<comment type="caution">
    <text evidence="1">The sequence shown here is derived from an EMBL/GenBank/DDBJ whole genome shotgun (WGS) entry which is preliminary data.</text>
</comment>